<dbReference type="Proteomes" id="UP001595859">
    <property type="component" value="Unassembled WGS sequence"/>
</dbReference>
<reference evidence="3" key="1">
    <citation type="journal article" date="2019" name="Int. J. Syst. Evol. Microbiol.">
        <title>The Global Catalogue of Microorganisms (GCM) 10K type strain sequencing project: providing services to taxonomists for standard genome sequencing and annotation.</title>
        <authorList>
            <consortium name="The Broad Institute Genomics Platform"/>
            <consortium name="The Broad Institute Genome Sequencing Center for Infectious Disease"/>
            <person name="Wu L."/>
            <person name="Ma J."/>
        </authorList>
    </citation>
    <scope>NUCLEOTIDE SEQUENCE [LARGE SCALE GENOMIC DNA]</scope>
    <source>
        <strain evidence="3">ZS-22-S1</strain>
    </source>
</reference>
<keyword evidence="1" id="KW-0472">Membrane</keyword>
<dbReference type="EMBL" id="JBHSIS010000017">
    <property type="protein sequence ID" value="MFC4857343.1"/>
    <property type="molecule type" value="Genomic_DNA"/>
</dbReference>
<name>A0ABV9S9B1_9PSEU</name>
<feature type="transmembrane region" description="Helical" evidence="1">
    <location>
        <begin position="147"/>
        <end position="171"/>
    </location>
</feature>
<evidence type="ECO:0008006" key="4">
    <source>
        <dbReference type="Google" id="ProtNLM"/>
    </source>
</evidence>
<proteinExistence type="predicted"/>
<keyword evidence="3" id="KW-1185">Reference proteome</keyword>
<keyword evidence="1" id="KW-1133">Transmembrane helix</keyword>
<evidence type="ECO:0000313" key="2">
    <source>
        <dbReference type="EMBL" id="MFC4857343.1"/>
    </source>
</evidence>
<evidence type="ECO:0000256" key="1">
    <source>
        <dbReference type="SAM" id="Phobius"/>
    </source>
</evidence>
<comment type="caution">
    <text evidence="2">The sequence shown here is derived from an EMBL/GenBank/DDBJ whole genome shotgun (WGS) entry which is preliminary data.</text>
</comment>
<evidence type="ECO:0000313" key="3">
    <source>
        <dbReference type="Proteomes" id="UP001595859"/>
    </source>
</evidence>
<organism evidence="2 3">
    <name type="scientific">Actinophytocola glycyrrhizae</name>
    <dbReference type="NCBI Taxonomy" id="2044873"/>
    <lineage>
        <taxon>Bacteria</taxon>
        <taxon>Bacillati</taxon>
        <taxon>Actinomycetota</taxon>
        <taxon>Actinomycetes</taxon>
        <taxon>Pseudonocardiales</taxon>
        <taxon>Pseudonocardiaceae</taxon>
    </lineage>
</organism>
<sequence length="194" mass="19906">MGDVIGKVLSKAGIDEAVGDFFNLMPQVDLDEIRRVGKEVWGTDLEAPGAITDALDQTARDLPRIVDDLGEGWRDSDAFARFKKHIDIDTPLYAKAAKTAQNVGQALVDFADAADSTLADKLAAIVGGLGALVGAGLGLLLGPPGAAAGAGVGALVGLVVGIAFAYFGVLLPKVASALQTLDDLGDQFPPDHDA</sequence>
<dbReference type="RefSeq" id="WP_378059327.1">
    <property type="nucleotide sequence ID" value="NZ_JBHSIS010000017.1"/>
</dbReference>
<keyword evidence="1" id="KW-0812">Transmembrane</keyword>
<protein>
    <recommendedName>
        <fullName evidence="4">WXG100 family type VII secretion target</fullName>
    </recommendedName>
</protein>
<feature type="transmembrane region" description="Helical" evidence="1">
    <location>
        <begin position="122"/>
        <end position="141"/>
    </location>
</feature>
<gene>
    <name evidence="2" type="ORF">ACFPCV_27920</name>
</gene>
<accession>A0ABV9S9B1</accession>